<dbReference type="GO" id="GO:0005743">
    <property type="term" value="C:mitochondrial inner membrane"/>
    <property type="evidence" value="ECO:0007669"/>
    <property type="project" value="UniProtKB-SubCell"/>
</dbReference>
<evidence type="ECO:0000256" key="14">
    <source>
        <dbReference type="ARBA" id="ARBA00023128"/>
    </source>
</evidence>
<comment type="subcellular location">
    <subcellularLocation>
        <location evidence="2">Mitochondrion inner membrane</location>
        <topology evidence="2">Multi-pass membrane protein</topology>
    </subcellularLocation>
</comment>
<evidence type="ECO:0000256" key="1">
    <source>
        <dbReference type="ARBA" id="ARBA00003257"/>
    </source>
</evidence>
<evidence type="ECO:0000259" key="20">
    <source>
        <dbReference type="Pfam" id="PF06455"/>
    </source>
</evidence>
<feature type="transmembrane region" description="Helical" evidence="17">
    <location>
        <begin position="149"/>
        <end position="166"/>
    </location>
</feature>
<feature type="transmembrane region" description="Helical" evidence="17">
    <location>
        <begin position="323"/>
        <end position="350"/>
    </location>
</feature>
<evidence type="ECO:0000256" key="15">
    <source>
        <dbReference type="ARBA" id="ARBA00023136"/>
    </source>
</evidence>
<feature type="transmembrane region" description="Helical" evidence="17">
    <location>
        <begin position="9"/>
        <end position="34"/>
    </location>
</feature>
<comment type="similarity">
    <text evidence="17">Belongs to the complex I subunit 5 family.</text>
</comment>
<dbReference type="GO" id="GO:0008137">
    <property type="term" value="F:NADH dehydrogenase (ubiquinone) activity"/>
    <property type="evidence" value="ECO:0007669"/>
    <property type="project" value="UniProtKB-EC"/>
</dbReference>
<dbReference type="Pfam" id="PF06455">
    <property type="entry name" value="NADH5_C"/>
    <property type="match status" value="1"/>
</dbReference>
<evidence type="ECO:0000259" key="19">
    <source>
        <dbReference type="Pfam" id="PF00662"/>
    </source>
</evidence>
<comment type="function">
    <text evidence="1">Core subunit of the mitochondrial membrane respiratory chain NADH dehydrogenase (Complex I) that is believed to belong to the minimal assembly required for catalysis. Complex I functions in the transfer of electrons from NADH to the respiratory chain. The immediate electron acceptor for the enzyme is believed to be ubiquinone.</text>
</comment>
<dbReference type="PRINTS" id="PR01434">
    <property type="entry name" value="NADHDHGNASE5"/>
</dbReference>
<feature type="transmembrane region" description="Helical" evidence="17">
    <location>
        <begin position="370"/>
        <end position="394"/>
    </location>
</feature>
<evidence type="ECO:0000256" key="17">
    <source>
        <dbReference type="RuleBase" id="RU003404"/>
    </source>
</evidence>
<feature type="transmembrane region" description="Helical" evidence="17">
    <location>
        <begin position="85"/>
        <end position="102"/>
    </location>
</feature>
<comment type="catalytic activity">
    <reaction evidence="16 17">
        <text>a ubiquinone + NADH + 5 H(+)(in) = a ubiquinol + NAD(+) + 4 H(+)(out)</text>
        <dbReference type="Rhea" id="RHEA:29091"/>
        <dbReference type="Rhea" id="RHEA-COMP:9565"/>
        <dbReference type="Rhea" id="RHEA-COMP:9566"/>
        <dbReference type="ChEBI" id="CHEBI:15378"/>
        <dbReference type="ChEBI" id="CHEBI:16389"/>
        <dbReference type="ChEBI" id="CHEBI:17976"/>
        <dbReference type="ChEBI" id="CHEBI:57540"/>
        <dbReference type="ChEBI" id="CHEBI:57945"/>
        <dbReference type="EC" id="7.1.1.2"/>
    </reaction>
</comment>
<evidence type="ECO:0000256" key="12">
    <source>
        <dbReference type="ARBA" id="ARBA00023027"/>
    </source>
</evidence>
<reference evidence="21" key="1">
    <citation type="journal article" name="Insects">
        <title>Tracking the Distribution and Burst of Nuclear Mitochondrial DNA Sequences (NUMTs) in Fig Wasp Genomes.</title>
        <authorList>
            <person name="Wang J.X."/>
            <person name="Liu J."/>
            <person name="Miao Y.H."/>
            <person name="Huang D.W."/>
            <person name="Xiao J.H."/>
        </authorList>
    </citation>
    <scope>NUCLEOTIDE SEQUENCE</scope>
</reference>
<evidence type="ECO:0000256" key="7">
    <source>
        <dbReference type="ARBA" id="ARBA00022692"/>
    </source>
</evidence>
<keyword evidence="11 17" id="KW-1133">Transmembrane helix</keyword>
<name>A0A8A3USJ8_9HYME</name>
<evidence type="ECO:0000256" key="13">
    <source>
        <dbReference type="ARBA" id="ARBA00023075"/>
    </source>
</evidence>
<keyword evidence="10" id="KW-0249">Electron transport</keyword>
<keyword evidence="7 17" id="KW-0812">Transmembrane</keyword>
<protein>
    <recommendedName>
        <fullName evidence="4 17">NADH-ubiquinone oxidoreductase chain 5</fullName>
        <ecNumber evidence="3 17">7.1.1.2</ecNumber>
    </recommendedName>
</protein>
<evidence type="ECO:0000259" key="18">
    <source>
        <dbReference type="Pfam" id="PF00361"/>
    </source>
</evidence>
<proteinExistence type="inferred from homology"/>
<dbReference type="InterPro" id="IPR001750">
    <property type="entry name" value="ND/Mrp_TM"/>
</dbReference>
<evidence type="ECO:0000256" key="9">
    <source>
        <dbReference type="ARBA" id="ARBA00022967"/>
    </source>
</evidence>
<feature type="transmembrane region" description="Helical" evidence="17">
    <location>
        <begin position="415"/>
        <end position="438"/>
    </location>
</feature>
<dbReference type="EC" id="7.1.1.2" evidence="3 17"/>
<gene>
    <name evidence="21" type="primary">ND5</name>
</gene>
<accession>A0A8A3USJ8</accession>
<evidence type="ECO:0000256" key="3">
    <source>
        <dbReference type="ARBA" id="ARBA00012944"/>
    </source>
</evidence>
<dbReference type="PANTHER" id="PTHR42829:SF2">
    <property type="entry name" value="NADH-UBIQUINONE OXIDOREDUCTASE CHAIN 5"/>
    <property type="match status" value="1"/>
</dbReference>
<evidence type="ECO:0000313" key="21">
    <source>
        <dbReference type="EMBL" id="QTA50556.1"/>
    </source>
</evidence>
<feature type="transmembrane region" description="Helical" evidence="17">
    <location>
        <begin position="490"/>
        <end position="511"/>
    </location>
</feature>
<evidence type="ECO:0000256" key="10">
    <source>
        <dbReference type="ARBA" id="ARBA00022982"/>
    </source>
</evidence>
<evidence type="ECO:0000256" key="2">
    <source>
        <dbReference type="ARBA" id="ARBA00004448"/>
    </source>
</evidence>
<keyword evidence="5 17" id="KW-0813">Transport</keyword>
<dbReference type="Pfam" id="PF00662">
    <property type="entry name" value="Proton_antipo_N"/>
    <property type="match status" value="1"/>
</dbReference>
<comment type="function">
    <text evidence="17">Core subunit of the mitochondrial membrane respiratory chain NADH dehydrogenase (Complex I) which catalyzes electron transfer from NADH through the respiratory chain, using ubiquinone as an electron acceptor. Essential for the catalytic activity and assembly of complex I.</text>
</comment>
<dbReference type="GO" id="GO:0042773">
    <property type="term" value="P:ATP synthesis coupled electron transport"/>
    <property type="evidence" value="ECO:0007669"/>
    <property type="project" value="InterPro"/>
</dbReference>
<evidence type="ECO:0000256" key="16">
    <source>
        <dbReference type="ARBA" id="ARBA00049551"/>
    </source>
</evidence>
<evidence type="ECO:0000256" key="11">
    <source>
        <dbReference type="ARBA" id="ARBA00022989"/>
    </source>
</evidence>
<keyword evidence="13 17" id="KW-0830">Ubiquinone</keyword>
<keyword evidence="12 17" id="KW-0520">NAD</keyword>
<sequence length="559" mass="66234">MMYYYLSSLIFFFLSILMFFFSLVMLIFKISYFFEWNILMINSFNLNMFIYLDWMSLMFIFTVMFISSMILIYSSEYMGHDFNKIRFFMLLLLFIISMFLLILSPSLISILIGWDGLGLISYCLVIYYQSFYSYNSGMLTVLMNRIGDVFILLSLGLLINFGSWNFLNLNFLNLIILIMIVLAAFTKSAQFPFSSWLPVAMAAPTPVSSLVHSSTLVTAGVYLLIRFHYLIYKFMDLIFFLMIIGLITMVFAGLSANFEFDFKKIIAYSTLSQLGLMMMIIGIGNFELAFFHLVVHAMFKSMMFMCSGIVIHSSLNYQDIRYMGFLFNFMPLTFMIFSVSNFSLCGMPFFSGFYSKDFILEYSLMSKMNLFSYFFMILGTGLTVSYSIRLMMYLMNNSLNFFPLMNIYDCKKMNFSMILLLIMTIFLGMILNWIQFMMIEEIFLLWLEKLLILIVCIIFVFLGMMIYFLKKMFLKFYFFKYFFGKMWFLYLLNFILNLLFLKVGLKFFLLLDKGFSEWIFKNLIIKNLKFTNLMSLNLNFLINFLLMICFYMLILLLFY</sequence>
<organism evidence="21">
    <name type="scientific">Sycophila sp. 2 JXW-2020</name>
    <dbReference type="NCBI Taxonomy" id="2781670"/>
    <lineage>
        <taxon>Eukaryota</taxon>
        <taxon>Metazoa</taxon>
        <taxon>Ecdysozoa</taxon>
        <taxon>Arthropoda</taxon>
        <taxon>Hexapoda</taxon>
        <taxon>Insecta</taxon>
        <taxon>Pterygota</taxon>
        <taxon>Neoptera</taxon>
        <taxon>Endopterygota</taxon>
        <taxon>Hymenoptera</taxon>
        <taxon>Apocrita</taxon>
        <taxon>Proctotrupomorpha</taxon>
        <taxon>Chalcidoidea</taxon>
        <taxon>Eurytomidae</taxon>
        <taxon>Eurytominae</taxon>
        <taxon>Sycophila</taxon>
    </lineage>
</organism>
<dbReference type="GO" id="GO:0003954">
    <property type="term" value="F:NADH dehydrogenase activity"/>
    <property type="evidence" value="ECO:0007669"/>
    <property type="project" value="TreeGrafter"/>
</dbReference>
<dbReference type="GO" id="GO:0015990">
    <property type="term" value="P:electron transport coupled proton transport"/>
    <property type="evidence" value="ECO:0007669"/>
    <property type="project" value="TreeGrafter"/>
</dbReference>
<keyword evidence="14 17" id="KW-0496">Mitochondrion</keyword>
<dbReference type="EMBL" id="MT947603">
    <property type="protein sequence ID" value="QTA50556.1"/>
    <property type="molecule type" value="Genomic_DNA"/>
</dbReference>
<dbReference type="Pfam" id="PF00361">
    <property type="entry name" value="Proton_antipo_M"/>
    <property type="match status" value="1"/>
</dbReference>
<dbReference type="InterPro" id="IPR010934">
    <property type="entry name" value="NADH_DH_su5_C"/>
</dbReference>
<evidence type="ECO:0000256" key="5">
    <source>
        <dbReference type="ARBA" id="ARBA00022448"/>
    </source>
</evidence>
<feature type="transmembrane region" description="Helical" evidence="17">
    <location>
        <begin position="210"/>
        <end position="231"/>
    </location>
</feature>
<feature type="transmembrane region" description="Helical" evidence="17">
    <location>
        <begin position="108"/>
        <end position="128"/>
    </location>
</feature>
<dbReference type="PANTHER" id="PTHR42829">
    <property type="entry name" value="NADH-UBIQUINONE OXIDOREDUCTASE CHAIN 5"/>
    <property type="match status" value="1"/>
</dbReference>
<feature type="domain" description="NADH dehydrogenase subunit 5 C-terminal" evidence="20">
    <location>
        <begin position="386"/>
        <end position="557"/>
    </location>
</feature>
<geneLocation type="mitochondrion" evidence="21"/>
<keyword evidence="9" id="KW-1278">Translocase</keyword>
<keyword evidence="15 17" id="KW-0472">Membrane</keyword>
<keyword evidence="6" id="KW-0679">Respiratory chain</keyword>
<feature type="transmembrane region" description="Helical" evidence="17">
    <location>
        <begin position="172"/>
        <end position="189"/>
    </location>
</feature>
<evidence type="ECO:0000256" key="8">
    <source>
        <dbReference type="ARBA" id="ARBA00022792"/>
    </source>
</evidence>
<feature type="domain" description="NADH:quinone oxidoreductase/Mrp antiporter transmembrane" evidence="18">
    <location>
        <begin position="104"/>
        <end position="377"/>
    </location>
</feature>
<dbReference type="InterPro" id="IPR003945">
    <property type="entry name" value="NU5C-like"/>
</dbReference>
<evidence type="ECO:0000256" key="6">
    <source>
        <dbReference type="ARBA" id="ARBA00022660"/>
    </source>
</evidence>
<evidence type="ECO:0000256" key="4">
    <source>
        <dbReference type="ARBA" id="ARBA00021096"/>
    </source>
</evidence>
<feature type="domain" description="NADH-Ubiquinone oxidoreductase (complex I) chain 5 N-terminal" evidence="19">
    <location>
        <begin position="39"/>
        <end position="88"/>
    </location>
</feature>
<keyword evidence="8" id="KW-0999">Mitochondrion inner membrane</keyword>
<dbReference type="AlphaFoldDB" id="A0A8A3USJ8"/>
<feature type="transmembrane region" description="Helical" evidence="17">
    <location>
        <begin position="54"/>
        <end position="73"/>
    </location>
</feature>
<feature type="transmembrane region" description="Helical" evidence="17">
    <location>
        <begin position="540"/>
        <end position="558"/>
    </location>
</feature>
<feature type="transmembrane region" description="Helical" evidence="17">
    <location>
        <begin position="237"/>
        <end position="258"/>
    </location>
</feature>
<dbReference type="InterPro" id="IPR001516">
    <property type="entry name" value="Proton_antipo_N"/>
</dbReference>
<feature type="transmembrane region" description="Helical" evidence="17">
    <location>
        <begin position="450"/>
        <end position="469"/>
    </location>
</feature>